<keyword evidence="3" id="KW-1185">Reference proteome</keyword>
<dbReference type="EMBL" id="BGZK01003727">
    <property type="protein sequence ID" value="GBP04063.1"/>
    <property type="molecule type" value="Genomic_DNA"/>
</dbReference>
<evidence type="ECO:0000313" key="2">
    <source>
        <dbReference type="EMBL" id="GBP04063.1"/>
    </source>
</evidence>
<protein>
    <submittedName>
        <fullName evidence="2">Uncharacterized protein</fullName>
    </submittedName>
</protein>
<name>A0A4C1SPA3_EUMVA</name>
<comment type="caution">
    <text evidence="2">The sequence shown here is derived from an EMBL/GenBank/DDBJ whole genome shotgun (WGS) entry which is preliminary data.</text>
</comment>
<gene>
    <name evidence="2" type="ORF">EVAR_69147_1</name>
</gene>
<dbReference type="AlphaFoldDB" id="A0A4C1SPA3"/>
<proteinExistence type="predicted"/>
<accession>A0A4C1SPA3</accession>
<feature type="region of interest" description="Disordered" evidence="1">
    <location>
        <begin position="75"/>
        <end position="98"/>
    </location>
</feature>
<feature type="non-terminal residue" evidence="2">
    <location>
        <position position="1"/>
    </location>
</feature>
<evidence type="ECO:0000256" key="1">
    <source>
        <dbReference type="SAM" id="MobiDB-lite"/>
    </source>
</evidence>
<reference evidence="2 3" key="1">
    <citation type="journal article" date="2019" name="Commun. Biol.">
        <title>The bagworm genome reveals a unique fibroin gene that provides high tensile strength.</title>
        <authorList>
            <person name="Kono N."/>
            <person name="Nakamura H."/>
            <person name="Ohtoshi R."/>
            <person name="Tomita M."/>
            <person name="Numata K."/>
            <person name="Arakawa K."/>
        </authorList>
    </citation>
    <scope>NUCLEOTIDE SEQUENCE [LARGE SCALE GENOMIC DNA]</scope>
</reference>
<dbReference type="Proteomes" id="UP000299102">
    <property type="component" value="Unassembled WGS sequence"/>
</dbReference>
<organism evidence="2 3">
    <name type="scientific">Eumeta variegata</name>
    <name type="common">Bagworm moth</name>
    <name type="synonym">Eumeta japonica</name>
    <dbReference type="NCBI Taxonomy" id="151549"/>
    <lineage>
        <taxon>Eukaryota</taxon>
        <taxon>Metazoa</taxon>
        <taxon>Ecdysozoa</taxon>
        <taxon>Arthropoda</taxon>
        <taxon>Hexapoda</taxon>
        <taxon>Insecta</taxon>
        <taxon>Pterygota</taxon>
        <taxon>Neoptera</taxon>
        <taxon>Endopterygota</taxon>
        <taxon>Lepidoptera</taxon>
        <taxon>Glossata</taxon>
        <taxon>Ditrysia</taxon>
        <taxon>Tineoidea</taxon>
        <taxon>Psychidae</taxon>
        <taxon>Oiketicinae</taxon>
        <taxon>Eumeta</taxon>
    </lineage>
</organism>
<sequence length="98" mass="11108">GWICVKNSLFFHGGRSIDRARPERGAYALRRARSQFLNLLTARVLISFEYKNRRQHRSGAEHKLADVSHIARRPASGRISADGGARRARHYLPSAPSR</sequence>
<evidence type="ECO:0000313" key="3">
    <source>
        <dbReference type="Proteomes" id="UP000299102"/>
    </source>
</evidence>